<comment type="caution">
    <text evidence="11">The sequence shown here is derived from an EMBL/GenBank/DDBJ whole genome shotgun (WGS) entry which is preliminary data.</text>
</comment>
<dbReference type="InterPro" id="IPR050709">
    <property type="entry name" value="Biotin_Carboxyl_Carrier/Decarb"/>
</dbReference>
<comment type="function">
    <text evidence="1 9">This protein is a component of the acetyl coenzyme A carboxylase complex; first, biotin carboxylase catalyzes the carboxylation of the carrier protein and then the transcarboxylase transfers the carboxyl group to form malonyl-CoA.</text>
</comment>
<dbReference type="Proteomes" id="UP000823630">
    <property type="component" value="Unassembled WGS sequence"/>
</dbReference>
<dbReference type="PROSITE" id="PS50968">
    <property type="entry name" value="BIOTINYL_LIPOYL"/>
    <property type="match status" value="1"/>
</dbReference>
<dbReference type="CDD" id="cd06850">
    <property type="entry name" value="biotinyl_domain"/>
    <property type="match status" value="1"/>
</dbReference>
<dbReference type="AlphaFoldDB" id="A0A9D9DDD1"/>
<organism evidence="11 12">
    <name type="scientific">Candidatus Enterousia avistercoris</name>
    <dbReference type="NCBI Taxonomy" id="2840788"/>
    <lineage>
        <taxon>Bacteria</taxon>
        <taxon>Pseudomonadati</taxon>
        <taxon>Pseudomonadota</taxon>
        <taxon>Alphaproteobacteria</taxon>
        <taxon>Candidatus Enterousia</taxon>
    </lineage>
</organism>
<dbReference type="GO" id="GO:0009317">
    <property type="term" value="C:acetyl-CoA carboxylase complex"/>
    <property type="evidence" value="ECO:0007669"/>
    <property type="project" value="InterPro"/>
</dbReference>
<evidence type="ECO:0000256" key="3">
    <source>
        <dbReference type="ARBA" id="ARBA00017562"/>
    </source>
</evidence>
<keyword evidence="8 9" id="KW-0092">Biotin</keyword>
<reference evidence="11" key="2">
    <citation type="journal article" date="2021" name="PeerJ">
        <title>Extensive microbial diversity within the chicken gut microbiome revealed by metagenomics and culture.</title>
        <authorList>
            <person name="Gilroy R."/>
            <person name="Ravi A."/>
            <person name="Getino M."/>
            <person name="Pursley I."/>
            <person name="Horton D.L."/>
            <person name="Alikhan N.F."/>
            <person name="Baker D."/>
            <person name="Gharbi K."/>
            <person name="Hall N."/>
            <person name="Watson M."/>
            <person name="Adriaenssens E.M."/>
            <person name="Foster-Nyarko E."/>
            <person name="Jarju S."/>
            <person name="Secka A."/>
            <person name="Antonio M."/>
            <person name="Oren A."/>
            <person name="Chaudhuri R.R."/>
            <person name="La Ragione R."/>
            <person name="Hildebrand F."/>
            <person name="Pallen M.J."/>
        </authorList>
    </citation>
    <scope>NUCLEOTIDE SEQUENCE</scope>
    <source>
        <strain evidence="11">8207</strain>
    </source>
</reference>
<keyword evidence="4 9" id="KW-0444">Lipid biosynthesis</keyword>
<evidence type="ECO:0000256" key="4">
    <source>
        <dbReference type="ARBA" id="ARBA00022516"/>
    </source>
</evidence>
<protein>
    <recommendedName>
        <fullName evidence="3 9">Biotin carboxyl carrier protein of acetyl-CoA carboxylase</fullName>
    </recommendedName>
</protein>
<keyword evidence="5 9" id="KW-0276">Fatty acid metabolism</keyword>
<dbReference type="PROSITE" id="PS00188">
    <property type="entry name" value="BIOTIN"/>
    <property type="match status" value="1"/>
</dbReference>
<gene>
    <name evidence="11" type="ORF">IAC69_04085</name>
</gene>
<dbReference type="InterPro" id="IPR001249">
    <property type="entry name" value="AcCoA_biotinCC"/>
</dbReference>
<proteinExistence type="predicted"/>
<dbReference type="InterPro" id="IPR011053">
    <property type="entry name" value="Single_hybrid_motif"/>
</dbReference>
<dbReference type="InterPro" id="IPR001882">
    <property type="entry name" value="Biotin_BS"/>
</dbReference>
<keyword evidence="6 9" id="KW-0443">Lipid metabolism</keyword>
<name>A0A9D9DDD1_9PROT</name>
<dbReference type="InterPro" id="IPR000089">
    <property type="entry name" value="Biotin_lipoyl"/>
</dbReference>
<evidence type="ECO:0000256" key="8">
    <source>
        <dbReference type="ARBA" id="ARBA00023267"/>
    </source>
</evidence>
<dbReference type="EMBL" id="JADINC010000067">
    <property type="protein sequence ID" value="MBO8425627.1"/>
    <property type="molecule type" value="Genomic_DNA"/>
</dbReference>
<dbReference type="GO" id="GO:0006633">
    <property type="term" value="P:fatty acid biosynthetic process"/>
    <property type="evidence" value="ECO:0007669"/>
    <property type="project" value="UniProtKB-KW"/>
</dbReference>
<evidence type="ECO:0000256" key="6">
    <source>
        <dbReference type="ARBA" id="ARBA00023098"/>
    </source>
</evidence>
<comment type="pathway">
    <text evidence="2 9">Lipid metabolism; fatty acid biosynthesis.</text>
</comment>
<evidence type="ECO:0000256" key="7">
    <source>
        <dbReference type="ARBA" id="ARBA00023160"/>
    </source>
</evidence>
<evidence type="ECO:0000259" key="10">
    <source>
        <dbReference type="PROSITE" id="PS50968"/>
    </source>
</evidence>
<sequence length="151" mass="16362">MSFRATVESMSKIMDEMGITELELERQFLFGVYRKHIHLSKQQATATVAMPNFPVSADAKNTNSEPAGDDEKINGYALKSPMVGVAYLAPEPGAKPFTSVGAQIKAGDTVALIEAMKTFNPIKSDKDGVVKEILVSDGQAVEFDQPIIVIE</sequence>
<dbReference type="PANTHER" id="PTHR45266">
    <property type="entry name" value="OXALOACETATE DECARBOXYLASE ALPHA CHAIN"/>
    <property type="match status" value="1"/>
</dbReference>
<evidence type="ECO:0000256" key="5">
    <source>
        <dbReference type="ARBA" id="ARBA00022832"/>
    </source>
</evidence>
<dbReference type="Gene3D" id="2.40.50.100">
    <property type="match status" value="1"/>
</dbReference>
<accession>A0A9D9DDD1</accession>
<evidence type="ECO:0000313" key="11">
    <source>
        <dbReference type="EMBL" id="MBO8425627.1"/>
    </source>
</evidence>
<dbReference type="Pfam" id="PF00364">
    <property type="entry name" value="Biotin_lipoyl"/>
    <property type="match status" value="1"/>
</dbReference>
<dbReference type="PANTHER" id="PTHR45266:SF3">
    <property type="entry name" value="OXALOACETATE DECARBOXYLASE ALPHA CHAIN"/>
    <property type="match status" value="1"/>
</dbReference>
<dbReference type="PRINTS" id="PR01071">
    <property type="entry name" value="ACOABIOTINCC"/>
</dbReference>
<dbReference type="SUPFAM" id="SSF51230">
    <property type="entry name" value="Single hybrid motif"/>
    <property type="match status" value="1"/>
</dbReference>
<feature type="domain" description="Lipoyl-binding" evidence="10">
    <location>
        <begin position="75"/>
        <end position="151"/>
    </location>
</feature>
<evidence type="ECO:0000256" key="1">
    <source>
        <dbReference type="ARBA" id="ARBA00003761"/>
    </source>
</evidence>
<evidence type="ECO:0000256" key="9">
    <source>
        <dbReference type="RuleBase" id="RU364072"/>
    </source>
</evidence>
<evidence type="ECO:0000256" key="2">
    <source>
        <dbReference type="ARBA" id="ARBA00005194"/>
    </source>
</evidence>
<reference evidence="11" key="1">
    <citation type="submission" date="2020-10" db="EMBL/GenBank/DDBJ databases">
        <authorList>
            <person name="Gilroy R."/>
        </authorList>
    </citation>
    <scope>NUCLEOTIDE SEQUENCE</scope>
    <source>
        <strain evidence="11">8207</strain>
    </source>
</reference>
<evidence type="ECO:0000313" key="12">
    <source>
        <dbReference type="Proteomes" id="UP000823630"/>
    </source>
</evidence>
<keyword evidence="7 9" id="KW-0275">Fatty acid biosynthesis</keyword>
<dbReference type="GO" id="GO:0003989">
    <property type="term" value="F:acetyl-CoA carboxylase activity"/>
    <property type="evidence" value="ECO:0007669"/>
    <property type="project" value="InterPro"/>
</dbReference>